<dbReference type="EMBL" id="JACRTG010000032">
    <property type="protein sequence ID" value="MBC8589254.1"/>
    <property type="molecule type" value="Genomic_DNA"/>
</dbReference>
<evidence type="ECO:0000313" key="2">
    <source>
        <dbReference type="EMBL" id="MBC8589254.1"/>
    </source>
</evidence>
<dbReference type="RefSeq" id="WP_262430719.1">
    <property type="nucleotide sequence ID" value="NZ_JACRTG010000032.1"/>
</dbReference>
<dbReference type="Gene3D" id="1.20.5.170">
    <property type="match status" value="1"/>
</dbReference>
<keyword evidence="1" id="KW-0175">Coiled coil</keyword>
<keyword evidence="3" id="KW-1185">Reference proteome</keyword>
<protein>
    <submittedName>
        <fullName evidence="2">DUF2203 family protein</fullName>
    </submittedName>
</protein>
<evidence type="ECO:0000256" key="1">
    <source>
        <dbReference type="SAM" id="Coils"/>
    </source>
</evidence>
<comment type="caution">
    <text evidence="2">The sequence shown here is derived from an EMBL/GenBank/DDBJ whole genome shotgun (WGS) entry which is preliminary data.</text>
</comment>
<gene>
    <name evidence="2" type="ORF">H8707_13620</name>
</gene>
<dbReference type="Proteomes" id="UP000601171">
    <property type="component" value="Unassembled WGS sequence"/>
</dbReference>
<feature type="coiled-coil region" evidence="1">
    <location>
        <begin position="7"/>
        <end position="48"/>
    </location>
</feature>
<evidence type="ECO:0000313" key="3">
    <source>
        <dbReference type="Proteomes" id="UP000601171"/>
    </source>
</evidence>
<sequence>MDYEKELTSLKDNLEKAKSLKYRAEARLEQLKQQEDDIIKELQELGVDPKDLDNEIQKLKMEINALFKEANELLPKDLLEKKG</sequence>
<proteinExistence type="predicted"/>
<organism evidence="2 3">
    <name type="scientific">Paratissierella segnis</name>
    <dbReference type="NCBI Taxonomy" id="2763679"/>
    <lineage>
        <taxon>Bacteria</taxon>
        <taxon>Bacillati</taxon>
        <taxon>Bacillota</taxon>
        <taxon>Tissierellia</taxon>
        <taxon>Tissierellales</taxon>
        <taxon>Tissierellaceae</taxon>
        <taxon>Paratissierella</taxon>
    </lineage>
</organism>
<accession>A0A926EZP8</accession>
<name>A0A926EZP8_9FIRM</name>
<reference evidence="2" key="1">
    <citation type="submission" date="2020-08" db="EMBL/GenBank/DDBJ databases">
        <title>Genome public.</title>
        <authorList>
            <person name="Liu C."/>
            <person name="Sun Q."/>
        </authorList>
    </citation>
    <scope>NUCLEOTIDE SEQUENCE</scope>
    <source>
        <strain evidence="2">BX21</strain>
    </source>
</reference>
<dbReference type="AlphaFoldDB" id="A0A926EZP8"/>